<dbReference type="OrthoDB" id="408604at2759"/>
<reference evidence="2" key="1">
    <citation type="submission" date="2021-06" db="EMBL/GenBank/DDBJ databases">
        <authorList>
            <person name="Kallberg Y."/>
            <person name="Tangrot J."/>
            <person name="Rosling A."/>
        </authorList>
    </citation>
    <scope>NUCLEOTIDE SEQUENCE</scope>
    <source>
        <strain evidence="2">IA702</strain>
    </source>
</reference>
<protein>
    <submittedName>
        <fullName evidence="2">4667_t:CDS:1</fullName>
    </submittedName>
</protein>
<sequence length="111" mass="12367">MNVLADLSSGLSPDFENLYDTGNYTDVSISVGREPNNKIFLAHFLVLQARSTFFRSMLVDNKDVSNPIERPAMVFEDITPDVFEILLSSYFEDTPSGNTEAANGLPWSLKT</sequence>
<proteinExistence type="predicted"/>
<evidence type="ECO:0000259" key="1">
    <source>
        <dbReference type="PROSITE" id="PS50097"/>
    </source>
</evidence>
<evidence type="ECO:0000313" key="2">
    <source>
        <dbReference type="EMBL" id="CAG8476955.1"/>
    </source>
</evidence>
<dbReference type="Pfam" id="PF00651">
    <property type="entry name" value="BTB"/>
    <property type="match status" value="1"/>
</dbReference>
<dbReference type="Proteomes" id="UP000789572">
    <property type="component" value="Unassembled WGS sequence"/>
</dbReference>
<dbReference type="CDD" id="cd18186">
    <property type="entry name" value="BTB_POZ_ZBTB_KLHL-like"/>
    <property type="match status" value="1"/>
</dbReference>
<dbReference type="InterPro" id="IPR011333">
    <property type="entry name" value="SKP1/BTB/POZ_sf"/>
</dbReference>
<dbReference type="EMBL" id="CAJVPJ010000098">
    <property type="protein sequence ID" value="CAG8476955.1"/>
    <property type="molecule type" value="Genomic_DNA"/>
</dbReference>
<keyword evidence="3" id="KW-1185">Reference proteome</keyword>
<dbReference type="AlphaFoldDB" id="A0A9N8W4P1"/>
<dbReference type="SUPFAM" id="SSF54695">
    <property type="entry name" value="POZ domain"/>
    <property type="match status" value="1"/>
</dbReference>
<name>A0A9N8W4P1_9GLOM</name>
<dbReference type="InterPro" id="IPR000210">
    <property type="entry name" value="BTB/POZ_dom"/>
</dbReference>
<gene>
    <name evidence="2" type="ORF">POCULU_LOCUS1337</name>
</gene>
<comment type="caution">
    <text evidence="2">The sequence shown here is derived from an EMBL/GenBank/DDBJ whole genome shotgun (WGS) entry which is preliminary data.</text>
</comment>
<evidence type="ECO:0000313" key="3">
    <source>
        <dbReference type="Proteomes" id="UP000789572"/>
    </source>
</evidence>
<feature type="domain" description="BTB" evidence="1">
    <location>
        <begin position="25"/>
        <end position="93"/>
    </location>
</feature>
<dbReference type="PROSITE" id="PS50097">
    <property type="entry name" value="BTB"/>
    <property type="match status" value="1"/>
</dbReference>
<dbReference type="Gene3D" id="3.30.710.10">
    <property type="entry name" value="Potassium Channel Kv1.1, Chain A"/>
    <property type="match status" value="1"/>
</dbReference>
<accession>A0A9N8W4P1</accession>
<organism evidence="2 3">
    <name type="scientific">Paraglomus occultum</name>
    <dbReference type="NCBI Taxonomy" id="144539"/>
    <lineage>
        <taxon>Eukaryota</taxon>
        <taxon>Fungi</taxon>
        <taxon>Fungi incertae sedis</taxon>
        <taxon>Mucoromycota</taxon>
        <taxon>Glomeromycotina</taxon>
        <taxon>Glomeromycetes</taxon>
        <taxon>Paraglomerales</taxon>
        <taxon>Paraglomeraceae</taxon>
        <taxon>Paraglomus</taxon>
    </lineage>
</organism>